<dbReference type="EC" id="3.4.19.12" evidence="3"/>
<organism evidence="13 14">
    <name type="scientific">Microctonus aethiopoides</name>
    <dbReference type="NCBI Taxonomy" id="144406"/>
    <lineage>
        <taxon>Eukaryota</taxon>
        <taxon>Metazoa</taxon>
        <taxon>Ecdysozoa</taxon>
        <taxon>Arthropoda</taxon>
        <taxon>Hexapoda</taxon>
        <taxon>Insecta</taxon>
        <taxon>Pterygota</taxon>
        <taxon>Neoptera</taxon>
        <taxon>Endopterygota</taxon>
        <taxon>Hymenoptera</taxon>
        <taxon>Apocrita</taxon>
        <taxon>Ichneumonoidea</taxon>
        <taxon>Braconidae</taxon>
        <taxon>Euphorinae</taxon>
        <taxon>Microctonus</taxon>
    </lineage>
</organism>
<evidence type="ECO:0000256" key="8">
    <source>
        <dbReference type="ARBA" id="ARBA00026136"/>
    </source>
</evidence>
<evidence type="ECO:0000259" key="12">
    <source>
        <dbReference type="PROSITE" id="PS50235"/>
    </source>
</evidence>
<sequence length="1481" mass="171172">MVVVAGDDGHEMPMCVMKRDKGCPSLLLPKIDNFKDTDNRRYMMEFPTNISDVLVIVGKESPIEAHLNDSLQDLPVILKFHLDSTVRQIKYAIASFLIDSPALDSFNICIREYSSSDTLELIGDNKTIEEFNYITKKFMKYKIFVIRIEKENQIEHRRVCINDNYLQIRIIDSSVSSAKEDVNKLFFVSETTTVGQLIESLYDERASFGYKPTNIILRYDNIKIDIANSFETLKDVGFDFSEYEVITIDLNNENSTNVPIRRKTMFLADDDDEDDEDEDDDDNDGDVDHNNDKVENSHSPKSTEEGIIKRNGTWARRECSSSSKEMTFAEIFMTQNEEFGPRESPETETKPEIVYVGLINQAMTCYLNSLIQALYMTPEFRNALYNWEYVDGSEKDAANSIPYQLQKLFLNLQTSKKNAVETTSLTKSFGWDSTEAWQQHDIQELCRVMFDALEQKFKNTKQADLINRLYEGKMIDYVKCLECGTEKSREDTFLDIPLPVKPFGSSVAYNSVEEAMRAFVQPETLDGVNQYFCETCNKKCDAHKGLKFTKFPYILTLHLKRFDFDYNTFHRIKLNDKVTFPDILNVNSLIPSSTDNNQDSSPSTEEDAVTGIKCDDSSTTDSGHLDECLPCDNGIGTNENTISNNEQNDDEGIYISNCPSTSSIHSQENERNRSNRDNCGFYKYDLFSIMIHSGSASGGHYYAYIKDFKTQQWLCFNDQNVLPITYDDIQKTYGGGPSRTFYSGAYSTSTNAYMLMYRQIDYERNCLPMRVEDFPKHIQLLLKQMKEQEEKKNHERTRQMYKINVYCHHPVDKILCSKRIFSEHEELLSDTVEKVYSTFNFGHVVNLDQCRLVNYDATHDVIECSYDKPEEITIGAITQANTTYEAKRLKAPDMLLEIRKKDEKFEKFHANEISTTVFVTDVVNKKIIDGPYIVRVPWTMSVADYKMTLSKWIHFYPQYIGVGENLVKFGPKKAPYESQLQKEGFFNGCKVFVDSNIDKKKSLHDITPKSMLDLYEHMVMLHVQMPDTSEKIMKEFNIPAWENRQVELESEKSIGIVKLSNTDVKIEKNDVELTIQKTEDETIGENEEWQEQSNSEDSSLSDSDRTLVGDASEDDELAGYLANMDQASHSQSANDKKDNDENLVESFMRVGEKYGDPVERLKIYVHKDISRNALKKHLEPIIKVPIKYFKLVRLGAEKNEPNGIDLRTPSGSFEDGETLTVNLCRAIRDGDFVMKLYVLNLKRDSVMNNDFLCEFIVFKNSTIAQVKRELIVELKKIHNINIPYERLRLRIKNWTIPMGILLDDMTIDSCMKIHKGLNDFSFGEFFIQQLSSKEIVTNPCQIVLFAWRYYSVIDDWDEDIHEIVLDNPTTTELKTKLSEVSGIPIDRITFTKGRWPIESSYEHQVRRECLSQWTEFTDDEWPFQTKCSGTIFFKDISEDDSSDATHLKTSKARQRVPRARFHDPNWSPRRERALKIFVDDK</sequence>
<evidence type="ECO:0000313" key="13">
    <source>
        <dbReference type="EMBL" id="KAK0177201.1"/>
    </source>
</evidence>
<feature type="compositionally biased region" description="Low complexity" evidence="11">
    <location>
        <begin position="1091"/>
        <end position="1101"/>
    </location>
</feature>
<dbReference type="GO" id="GO:0006508">
    <property type="term" value="P:proteolysis"/>
    <property type="evidence" value="ECO:0007669"/>
    <property type="project" value="UniProtKB-KW"/>
</dbReference>
<evidence type="ECO:0000256" key="4">
    <source>
        <dbReference type="ARBA" id="ARBA00022670"/>
    </source>
</evidence>
<dbReference type="Pfam" id="PF19718">
    <property type="entry name" value="USP47_C"/>
    <property type="match status" value="1"/>
</dbReference>
<keyword evidence="7" id="KW-0788">Thiol protease</keyword>
<feature type="domain" description="USP" evidence="12">
    <location>
        <begin position="356"/>
        <end position="760"/>
    </location>
</feature>
<evidence type="ECO:0000256" key="9">
    <source>
        <dbReference type="ARBA" id="ARBA00029910"/>
    </source>
</evidence>
<reference evidence="13" key="2">
    <citation type="submission" date="2023-03" db="EMBL/GenBank/DDBJ databases">
        <authorList>
            <person name="Inwood S.N."/>
            <person name="Skelly J.G."/>
            <person name="Guhlin J."/>
            <person name="Harrop T.W.R."/>
            <person name="Goldson S.G."/>
            <person name="Dearden P.K."/>
        </authorList>
    </citation>
    <scope>NUCLEOTIDE SEQUENCE</scope>
    <source>
        <strain evidence="13">Irish</strain>
        <tissue evidence="13">Whole body</tissue>
    </source>
</reference>
<keyword evidence="5" id="KW-0833">Ubl conjugation pathway</keyword>
<dbReference type="InterPro" id="IPR038765">
    <property type="entry name" value="Papain-like_cys_pep_sf"/>
</dbReference>
<feature type="region of interest" description="Disordered" evidence="11">
    <location>
        <begin position="589"/>
        <end position="618"/>
    </location>
</feature>
<dbReference type="SUPFAM" id="SSF54001">
    <property type="entry name" value="Cysteine proteinases"/>
    <property type="match status" value="1"/>
</dbReference>
<dbReference type="GO" id="GO:0004843">
    <property type="term" value="F:cysteine-type deubiquitinase activity"/>
    <property type="evidence" value="ECO:0007669"/>
    <property type="project" value="UniProtKB-EC"/>
</dbReference>
<protein>
    <recommendedName>
        <fullName evidence="8">Ubiquitin carboxyl-terminal hydrolase 47</fullName>
        <ecNumber evidence="3">3.4.19.12</ecNumber>
    </recommendedName>
    <alternativeName>
        <fullName evidence="9">Ubiquitin thioesterase 47</fullName>
    </alternativeName>
    <alternativeName>
        <fullName evidence="10">Ubiquitin-specific-processing protease 47</fullName>
    </alternativeName>
</protein>
<feature type="region of interest" description="Disordered" evidence="11">
    <location>
        <begin position="1077"/>
        <end position="1107"/>
    </location>
</feature>
<evidence type="ECO:0000256" key="2">
    <source>
        <dbReference type="ARBA" id="ARBA00009085"/>
    </source>
</evidence>
<dbReference type="GO" id="GO:0005634">
    <property type="term" value="C:nucleus"/>
    <property type="evidence" value="ECO:0007669"/>
    <property type="project" value="TreeGrafter"/>
</dbReference>
<keyword evidence="14" id="KW-1185">Reference proteome</keyword>
<feature type="compositionally biased region" description="Basic and acidic residues" evidence="11">
    <location>
        <begin position="286"/>
        <end position="308"/>
    </location>
</feature>
<dbReference type="PANTHER" id="PTHR24006">
    <property type="entry name" value="UBIQUITIN CARBOXYL-TERMINAL HYDROLASE"/>
    <property type="match status" value="1"/>
</dbReference>
<evidence type="ECO:0000256" key="7">
    <source>
        <dbReference type="ARBA" id="ARBA00022807"/>
    </source>
</evidence>
<dbReference type="PROSITE" id="PS00973">
    <property type="entry name" value="USP_2"/>
    <property type="match status" value="1"/>
</dbReference>
<evidence type="ECO:0000313" key="14">
    <source>
        <dbReference type="Proteomes" id="UP001168990"/>
    </source>
</evidence>
<feature type="compositionally biased region" description="Polar residues" evidence="11">
    <location>
        <begin position="589"/>
        <end position="603"/>
    </location>
</feature>
<feature type="compositionally biased region" description="Acidic residues" evidence="11">
    <location>
        <begin position="1081"/>
        <end position="1090"/>
    </location>
</feature>
<dbReference type="InterPro" id="IPR018200">
    <property type="entry name" value="USP_CS"/>
</dbReference>
<dbReference type="InterPro" id="IPR001394">
    <property type="entry name" value="Peptidase_C19_UCH"/>
</dbReference>
<reference evidence="13" key="1">
    <citation type="journal article" date="2023" name="bioRxiv">
        <title>Scaffold-level genome assemblies of two parasitoid biocontrol wasps reveal the parthenogenesis mechanism and an associated novel virus.</title>
        <authorList>
            <person name="Inwood S."/>
            <person name="Skelly J."/>
            <person name="Guhlin J."/>
            <person name="Harrop T."/>
            <person name="Goldson S."/>
            <person name="Dearden P."/>
        </authorList>
    </citation>
    <scope>NUCLEOTIDE SEQUENCE</scope>
    <source>
        <strain evidence="13">Irish</strain>
        <tissue evidence="13">Whole body</tissue>
    </source>
</reference>
<dbReference type="PANTHER" id="PTHR24006:SF702">
    <property type="entry name" value="UBIQUITIN CARBOXYL-TERMINAL HYDROLASE 47"/>
    <property type="match status" value="1"/>
</dbReference>
<evidence type="ECO:0000256" key="5">
    <source>
        <dbReference type="ARBA" id="ARBA00022786"/>
    </source>
</evidence>
<evidence type="ECO:0000256" key="6">
    <source>
        <dbReference type="ARBA" id="ARBA00022801"/>
    </source>
</evidence>
<dbReference type="InterPro" id="IPR045578">
    <property type="entry name" value="USP47_C"/>
</dbReference>
<dbReference type="GO" id="GO:0016579">
    <property type="term" value="P:protein deubiquitination"/>
    <property type="evidence" value="ECO:0007669"/>
    <property type="project" value="InterPro"/>
</dbReference>
<dbReference type="Proteomes" id="UP001168990">
    <property type="component" value="Unassembled WGS sequence"/>
</dbReference>
<accession>A0AA39FX31</accession>
<comment type="similarity">
    <text evidence="2">Belongs to the peptidase C19 family.</text>
</comment>
<comment type="caution">
    <text evidence="13">The sequence shown here is derived from an EMBL/GenBank/DDBJ whole genome shotgun (WGS) entry which is preliminary data.</text>
</comment>
<dbReference type="InterPro" id="IPR028889">
    <property type="entry name" value="USP"/>
</dbReference>
<evidence type="ECO:0000256" key="11">
    <source>
        <dbReference type="SAM" id="MobiDB-lite"/>
    </source>
</evidence>
<name>A0AA39FX31_9HYME</name>
<feature type="compositionally biased region" description="Acidic residues" evidence="11">
    <location>
        <begin position="268"/>
        <end position="285"/>
    </location>
</feature>
<dbReference type="Gene3D" id="3.90.70.10">
    <property type="entry name" value="Cysteine proteinases"/>
    <property type="match status" value="1"/>
</dbReference>
<dbReference type="Pfam" id="PF00443">
    <property type="entry name" value="UCH"/>
    <property type="match status" value="1"/>
</dbReference>
<comment type="catalytic activity">
    <reaction evidence="1">
        <text>Thiol-dependent hydrolysis of ester, thioester, amide, peptide and isopeptide bonds formed by the C-terminal Gly of ubiquitin (a 76-residue protein attached to proteins as an intracellular targeting signal).</text>
        <dbReference type="EC" id="3.4.19.12"/>
    </reaction>
</comment>
<evidence type="ECO:0000256" key="10">
    <source>
        <dbReference type="ARBA" id="ARBA00032453"/>
    </source>
</evidence>
<evidence type="ECO:0000256" key="3">
    <source>
        <dbReference type="ARBA" id="ARBA00012759"/>
    </source>
</evidence>
<proteinExistence type="inferred from homology"/>
<dbReference type="GO" id="GO:0005829">
    <property type="term" value="C:cytosol"/>
    <property type="evidence" value="ECO:0007669"/>
    <property type="project" value="TreeGrafter"/>
</dbReference>
<dbReference type="InterPro" id="IPR050164">
    <property type="entry name" value="Peptidase_C19"/>
</dbReference>
<dbReference type="EMBL" id="JAQQBS010000001">
    <property type="protein sequence ID" value="KAK0177201.1"/>
    <property type="molecule type" value="Genomic_DNA"/>
</dbReference>
<keyword evidence="6" id="KW-0378">Hydrolase</keyword>
<dbReference type="CDD" id="cd02659">
    <property type="entry name" value="peptidase_C19C"/>
    <property type="match status" value="1"/>
</dbReference>
<keyword evidence="4" id="KW-0645">Protease</keyword>
<dbReference type="PROSITE" id="PS00972">
    <property type="entry name" value="USP_1"/>
    <property type="match status" value="1"/>
</dbReference>
<evidence type="ECO:0000256" key="1">
    <source>
        <dbReference type="ARBA" id="ARBA00000707"/>
    </source>
</evidence>
<feature type="region of interest" description="Disordered" evidence="11">
    <location>
        <begin position="267"/>
        <end position="314"/>
    </location>
</feature>
<gene>
    <name evidence="13" type="ORF">PV328_001278</name>
</gene>
<dbReference type="PROSITE" id="PS50235">
    <property type="entry name" value="USP_3"/>
    <property type="match status" value="1"/>
</dbReference>